<dbReference type="GO" id="GO:0071763">
    <property type="term" value="P:nuclear membrane organization"/>
    <property type="evidence" value="ECO:0007669"/>
    <property type="project" value="TreeGrafter"/>
</dbReference>
<proteinExistence type="predicted"/>
<name>A0A5J9VD80_9POAL</name>
<comment type="caution">
    <text evidence="2">The sequence shown here is derived from an EMBL/GenBank/DDBJ whole genome shotgun (WGS) entry which is preliminary data.</text>
</comment>
<keyword evidence="3" id="KW-1185">Reference proteome</keyword>
<gene>
    <name evidence="2" type="ORF">EJB05_24578</name>
</gene>
<reference evidence="2 3" key="1">
    <citation type="journal article" date="2019" name="Sci. Rep.">
        <title>A high-quality genome of Eragrostis curvula grass provides insights into Poaceae evolution and supports new strategies to enhance forage quality.</title>
        <authorList>
            <person name="Carballo J."/>
            <person name="Santos B.A.C.M."/>
            <person name="Zappacosta D."/>
            <person name="Garbus I."/>
            <person name="Selva J.P."/>
            <person name="Gallo C.A."/>
            <person name="Diaz A."/>
            <person name="Albertini E."/>
            <person name="Caccamo M."/>
            <person name="Echenique V."/>
        </authorList>
    </citation>
    <scope>NUCLEOTIDE SEQUENCE [LARGE SCALE GENOMIC DNA]</scope>
    <source>
        <strain evidence="3">cv. Victoria</strain>
        <tissue evidence="2">Leaf</tissue>
    </source>
</reference>
<dbReference type="PANTHER" id="PTHR33416:SF14">
    <property type="entry name" value="OS06G0658500 PROTEIN"/>
    <property type="match status" value="1"/>
</dbReference>
<feature type="non-terminal residue" evidence="2">
    <location>
        <position position="1"/>
    </location>
</feature>
<evidence type="ECO:0000313" key="2">
    <source>
        <dbReference type="EMBL" id="TVU32820.1"/>
    </source>
</evidence>
<organism evidence="2 3">
    <name type="scientific">Eragrostis curvula</name>
    <name type="common">weeping love grass</name>
    <dbReference type="NCBI Taxonomy" id="38414"/>
    <lineage>
        <taxon>Eukaryota</taxon>
        <taxon>Viridiplantae</taxon>
        <taxon>Streptophyta</taxon>
        <taxon>Embryophyta</taxon>
        <taxon>Tracheophyta</taxon>
        <taxon>Spermatophyta</taxon>
        <taxon>Magnoliopsida</taxon>
        <taxon>Liliopsida</taxon>
        <taxon>Poales</taxon>
        <taxon>Poaceae</taxon>
        <taxon>PACMAD clade</taxon>
        <taxon>Chloridoideae</taxon>
        <taxon>Eragrostideae</taxon>
        <taxon>Eragrostidinae</taxon>
        <taxon>Eragrostis</taxon>
    </lineage>
</organism>
<sequence length="467" mass="50835">MASSAAGKPSPPPPGGWLSDLISGASRILAAVLGPESSASDGTSSSSPESSQSPLPPRRTRRTPADQGHGAHFAYDNYQFNKSGKEIVLKDNGDGSLGMVSDMDPKDAAAQLLMQETFSRSECDALMKIIQERVVDSGPSVVEPDVVLPIAWLPSSDEHPVAYSSPSPKNSASQTSGVPLFGNAGEKRGLKTSSTTVEDPCNLKDLSGDQRRHVVGRSSSYKADTFKEPRRVRPKLNKSNISGKLSDDLCYHEIFSNPSIHDAGELRVPGEYKDIPLLGTDNLTFSNMASQSETARTVQHLARSSRQDQMKRRGSAKFYPHSNRDLTKAEVEPFVEYDPVEPEMMHLGQKNDERTLSNESCSASKIIFQEDIEAATSSSVRLQGENRSRDCTKGLKLQCSIPTKRRSPANSSGGPSKRHKIGSWNGSPQQSNPTSVGQERSHSQGRRAVGRSRNTERKVKPPRRLQL</sequence>
<feature type="region of interest" description="Disordered" evidence="1">
    <location>
        <begin position="1"/>
        <end position="21"/>
    </location>
</feature>
<accession>A0A5J9VD80</accession>
<feature type="region of interest" description="Disordered" evidence="1">
    <location>
        <begin position="159"/>
        <end position="201"/>
    </location>
</feature>
<feature type="region of interest" description="Disordered" evidence="1">
    <location>
        <begin position="393"/>
        <end position="467"/>
    </location>
</feature>
<dbReference type="AlphaFoldDB" id="A0A5J9VD80"/>
<dbReference type="Gramene" id="TVU32820">
    <property type="protein sequence ID" value="TVU32820"/>
    <property type="gene ID" value="EJB05_24578"/>
</dbReference>
<evidence type="ECO:0000313" key="3">
    <source>
        <dbReference type="Proteomes" id="UP000324897"/>
    </source>
</evidence>
<feature type="compositionally biased region" description="Low complexity" evidence="1">
    <location>
        <begin position="35"/>
        <end position="53"/>
    </location>
</feature>
<feature type="compositionally biased region" description="Polar residues" evidence="1">
    <location>
        <begin position="164"/>
        <end position="177"/>
    </location>
</feature>
<feature type="compositionally biased region" description="Polar residues" evidence="1">
    <location>
        <begin position="424"/>
        <end position="438"/>
    </location>
</feature>
<dbReference type="EMBL" id="RWGY01000011">
    <property type="protein sequence ID" value="TVU32820.1"/>
    <property type="molecule type" value="Genomic_DNA"/>
</dbReference>
<dbReference type="GO" id="GO:0005635">
    <property type="term" value="C:nuclear envelope"/>
    <property type="evidence" value="ECO:0007669"/>
    <property type="project" value="TreeGrafter"/>
</dbReference>
<protein>
    <submittedName>
        <fullName evidence="2">Uncharacterized protein</fullName>
    </submittedName>
</protein>
<evidence type="ECO:0000256" key="1">
    <source>
        <dbReference type="SAM" id="MobiDB-lite"/>
    </source>
</evidence>
<dbReference type="Proteomes" id="UP000324897">
    <property type="component" value="Chromosome 1"/>
</dbReference>
<feature type="region of interest" description="Disordered" evidence="1">
    <location>
        <begin position="33"/>
        <end position="72"/>
    </location>
</feature>
<dbReference type="OrthoDB" id="666185at2759"/>
<dbReference type="PANTHER" id="PTHR33416">
    <property type="entry name" value="NUCLEAR PORE COMPLEX PROTEIN NUP1"/>
    <property type="match status" value="1"/>
</dbReference>